<dbReference type="PANTHER" id="PTHR33112">
    <property type="entry name" value="DOMAIN PROTEIN, PUTATIVE-RELATED"/>
    <property type="match status" value="1"/>
</dbReference>
<evidence type="ECO:0000313" key="2">
    <source>
        <dbReference type="EMBL" id="TKW49862.1"/>
    </source>
</evidence>
<dbReference type="STRING" id="1306861.A0A4U6X3B3"/>
<comment type="caution">
    <text evidence="2">The sequence shown here is derived from an EMBL/GenBank/DDBJ whole genome shotgun (WGS) entry which is preliminary data.</text>
</comment>
<gene>
    <name evidence="2" type="ORF">CTA1_700</name>
</gene>
<evidence type="ECO:0000259" key="1">
    <source>
        <dbReference type="Pfam" id="PF06985"/>
    </source>
</evidence>
<proteinExistence type="predicted"/>
<dbReference type="EMBL" id="PJEX01000469">
    <property type="protein sequence ID" value="TKW49862.1"/>
    <property type="molecule type" value="Genomic_DNA"/>
</dbReference>
<organism evidence="2 3">
    <name type="scientific">Colletotrichum tanaceti</name>
    <dbReference type="NCBI Taxonomy" id="1306861"/>
    <lineage>
        <taxon>Eukaryota</taxon>
        <taxon>Fungi</taxon>
        <taxon>Dikarya</taxon>
        <taxon>Ascomycota</taxon>
        <taxon>Pezizomycotina</taxon>
        <taxon>Sordariomycetes</taxon>
        <taxon>Hypocreomycetidae</taxon>
        <taxon>Glomerellales</taxon>
        <taxon>Glomerellaceae</taxon>
        <taxon>Colletotrichum</taxon>
        <taxon>Colletotrichum destructivum species complex</taxon>
    </lineage>
</organism>
<sequence length="639" mass="70886">MTLCEVCARLDIEQLDETDVRFHPDLQSLQQGAASKCPFCTLCYTRVMEDTEGGITEALLNGRIPENYEAECFTPSVWLHGEMRQGNRGVGNDLQGCGIWISCGRLYPDGALGETNRPGMPFASRLSVFASHNTPAALRYIDRFSTADHDPDLYIHLAKMPTRIIAVGKAGEKPQLVTTGGLALRTELFGGVAEDKLTRTHREAIQVARSLGIGYVWIDALCILQGDADDWAIESRRMAQVYGNATLTVIAGRSADARDGFLANRLRQKVPPCALRLSPRTEETLSVCLPRSAKVGPLSTRGWCFQEEKLSTRAVVFGQEQMIYQCREEQNWEDGQVKFHQLAPTFLAPGVVVSGSAGGARSSPAADRDATLDAWYRSVETYTMRALSNPHDVFAAIASIAKLARDVLGSRYLAGLWEDDLVRGLLWRPRPQVQAHPLCKKPLTRPRPTPLAPAPVVRAPSWSWASVEGPVLRAYDRDPGRFRDGNYVKIRPSLGGTGRWTADENCDVSVLHMPACELRMAGRVARAVLVKTGAREWLWADKSRRKWLTYSRMKRHAVLLASPNEGGSDANPNDSVVAAGVFDVLEEAMGYEEMHCLPLIEKEGLMIVAHGSSWKRVGWFEMRNRAWFEAQPETEVRLV</sequence>
<dbReference type="Proteomes" id="UP000310108">
    <property type="component" value="Unassembled WGS sequence"/>
</dbReference>
<accession>A0A4U6X3B3</accession>
<dbReference type="AlphaFoldDB" id="A0A4U6X3B3"/>
<feature type="domain" description="Heterokaryon incompatibility" evidence="1">
    <location>
        <begin position="193"/>
        <end position="307"/>
    </location>
</feature>
<dbReference type="Pfam" id="PF06985">
    <property type="entry name" value="HET"/>
    <property type="match status" value="1"/>
</dbReference>
<reference evidence="2 3" key="1">
    <citation type="journal article" date="2019" name="PLoS ONE">
        <title>Comparative genome analysis indicates high evolutionary potential of pathogenicity genes in Colletotrichum tanaceti.</title>
        <authorList>
            <person name="Lelwala R.V."/>
            <person name="Korhonen P.K."/>
            <person name="Young N.D."/>
            <person name="Scott J.B."/>
            <person name="Ades P.A."/>
            <person name="Gasser R.B."/>
            <person name="Taylor P.W.J."/>
        </authorList>
    </citation>
    <scope>NUCLEOTIDE SEQUENCE [LARGE SCALE GENOMIC DNA]</scope>
    <source>
        <strain evidence="2">BRIP57314</strain>
    </source>
</reference>
<keyword evidence="3" id="KW-1185">Reference proteome</keyword>
<dbReference type="InterPro" id="IPR010730">
    <property type="entry name" value="HET"/>
</dbReference>
<evidence type="ECO:0000313" key="3">
    <source>
        <dbReference type="Proteomes" id="UP000310108"/>
    </source>
</evidence>
<name>A0A4U6X3B3_9PEZI</name>
<dbReference type="PANTHER" id="PTHR33112:SF10">
    <property type="entry name" value="TOL"/>
    <property type="match status" value="1"/>
</dbReference>
<protein>
    <recommendedName>
        <fullName evidence="1">Heterokaryon incompatibility domain-containing protein</fullName>
    </recommendedName>
</protein>